<accession>A0A833RWL7</accession>
<comment type="subcellular location">
    <subcellularLocation>
        <location evidence="1">Golgi apparatus</location>
    </subcellularLocation>
</comment>
<feature type="region of interest" description="Disordered" evidence="5">
    <location>
        <begin position="1283"/>
        <end position="1311"/>
    </location>
</feature>
<keyword evidence="3 4" id="KW-0175">Coiled coil</keyword>
<dbReference type="GO" id="GO:0005783">
    <property type="term" value="C:endoplasmic reticulum"/>
    <property type="evidence" value="ECO:0007669"/>
    <property type="project" value="TreeGrafter"/>
</dbReference>
<dbReference type="PANTHER" id="PTHR10013">
    <property type="entry name" value="GENERAL VESICULAR TRANSPORT FACTOR P115"/>
    <property type="match status" value="1"/>
</dbReference>
<gene>
    <name evidence="7" type="ORF">GN244_ATG13235</name>
    <name evidence="8" type="ORF">GN958_ATG22458</name>
</gene>
<protein>
    <submittedName>
        <fullName evidence="8">Uso1/p115 like vesicle tethering domain-containing protein</fullName>
    </submittedName>
    <submittedName>
        <fullName evidence="7">Uso1/p115 like vesicle tethering protein</fullName>
    </submittedName>
</protein>
<dbReference type="InterPro" id="IPR024095">
    <property type="entry name" value="Vesicle_P115"/>
</dbReference>
<evidence type="ECO:0000256" key="1">
    <source>
        <dbReference type="ARBA" id="ARBA00004555"/>
    </source>
</evidence>
<dbReference type="SUPFAM" id="SSF48371">
    <property type="entry name" value="ARM repeat"/>
    <property type="match status" value="1"/>
</dbReference>
<dbReference type="InterPro" id="IPR016024">
    <property type="entry name" value="ARM-type_fold"/>
</dbReference>
<proteinExistence type="predicted"/>
<feature type="coiled-coil region" evidence="4">
    <location>
        <begin position="1014"/>
        <end position="1111"/>
    </location>
</feature>
<keyword evidence="9" id="KW-1185">Reference proteome</keyword>
<dbReference type="GO" id="GO:0000139">
    <property type="term" value="C:Golgi membrane"/>
    <property type="evidence" value="ECO:0007669"/>
    <property type="project" value="InterPro"/>
</dbReference>
<dbReference type="GO" id="GO:0006886">
    <property type="term" value="P:intracellular protein transport"/>
    <property type="evidence" value="ECO:0007669"/>
    <property type="project" value="InterPro"/>
</dbReference>
<name>A0A833RWL7_PHYIN</name>
<sequence length="1498" mass="163537">MTGKEKVKVLELNVALAKDMTCATFDSCKNTAMASMAAAMKSSLGFLNYQMQVGAVGHGEYITMVFNASKDQSFDHDVLKCSKYSEVAGIRETLPTQAQLLESIASKSTDDKQCPCGACRATCDTHTSSGSHTHVVDDPISVFAGFDTKLVAAAYGLLVILACPIQTQCDVAPVPSSCVAMQALLSRIVVAPTEPEAVSSPSGISINVSGFPSSPASRFTPPQNATTPVQTALSPDVKAEIALAVERLQFATLLGERKKAVSALQSLAQNFDASRSPGGRKRSGVEPTVEEHELGHAAVPGVLAALVSDPRDTELMEALLEFLQSIVSRAPSSALLLLEQPPESALTAPWGMQTSLTLLQDPSPWIRGPAIALIRALQDAQPGVFAKAVLECKEGLRRLLEVVEDRREHIRDAALAVLGQLTGRDKNAQQFLAFEEGFARLFQIMEVEGLTDTGASPASSVIADCLQIVNNMVRDNLMTQTLFLELSYVESHVPRILRLSGIDGGDEEEDPAALTRRKRVLKLGLQLVRFLVAALYEGAKESSLDEMAQRDRARKQQELARIQSLVARQEALMGAVGELVCCHSDALTDLRLQALDLLRLMSEHNGGAQMILVNLYASPSGRNVLAELVNLDVGNESDESPVAAAASALLDALFEENEGARMAVLQHIQSPPPPPISAAGDGGYDTVPSSAGRVLLDAFMVNIDYIFQCNDSASVDTLNTKLVVAWKASHRLTNLLADSSYCKELALRVPAEYDDPQARGVAGGLFLSRCVRLLRSSEQEWSAAVQSVVFQAKLSLLLLLIRWCHGCPKAVREIVGSVTNLSVLLDSLSENQTSTSQRGAAETTQLRGLVALLLGCCLEFLCEDEEEQALKIANTTVAAADELPGLQMTRDQLLQMISKRVGLERFTDALVQFQQTPAILACARTSKTQGSRALLAYRATYDISDVNADEGSSEEETHYLFLLYERAFTIFYREMAEQIQKRVIAIYTGVDGRSARASGDSGAPTAMGAYQDLIRMQDKQIHDLQRQVEELKQRSVSQGVTTEVSNTDRNREQQLMEQFATQHEQLEREKAALEAKNETMATSVLEMETRVNGLSMAYEQLEREHQQVLATHSIDGATSALLSSSDISDQLTMLQAELDAEREAHRRVRSDAAASKGSVTSQILREKSDVELAHARLLKQLEELRVASERKDEQLAECNQMLETLTEGQSLVKTDNERLKAQLAEALSKRGEASDTEVKSFVDGLMEDKAHLQRRVEELEAAARAAYEKDQQVLVQRIQEVEQARRASPPVSDTEPTASEAPEEVNTEDPRLKELVSTQLEELKELRALVVEMESVAKDREAKVQQASFLQELVAGYDVQSRRDKEKYNAMIRELEDELARAFLDKKETGRKAKAAVKELENEVARLFLAKVELEKQLAIQQGGEVNPVGNDDAHASLRRSTASDTSNDSTIDDLLVLVASLEIQCSVLRETLKETQGEDAAAVATELSRQRGAVVSV</sequence>
<dbReference type="GO" id="GO:0048211">
    <property type="term" value="P:Golgi vesicle docking"/>
    <property type="evidence" value="ECO:0007669"/>
    <property type="project" value="TreeGrafter"/>
</dbReference>
<dbReference type="GO" id="GO:0012507">
    <property type="term" value="C:ER to Golgi transport vesicle membrane"/>
    <property type="evidence" value="ECO:0007669"/>
    <property type="project" value="TreeGrafter"/>
</dbReference>
<dbReference type="PANTHER" id="PTHR10013:SF0">
    <property type="entry name" value="GENERAL VESICULAR TRANSPORT FACTOR P115"/>
    <property type="match status" value="1"/>
</dbReference>
<dbReference type="GO" id="GO:0006888">
    <property type="term" value="P:endoplasmic reticulum to Golgi vesicle-mediated transport"/>
    <property type="evidence" value="ECO:0007669"/>
    <property type="project" value="TreeGrafter"/>
</dbReference>
<evidence type="ECO:0000256" key="2">
    <source>
        <dbReference type="ARBA" id="ARBA00023034"/>
    </source>
</evidence>
<evidence type="ECO:0000259" key="6">
    <source>
        <dbReference type="Pfam" id="PF04869"/>
    </source>
</evidence>
<feature type="region of interest" description="Disordered" evidence="5">
    <location>
        <begin position="1424"/>
        <end position="1448"/>
    </location>
</feature>
<evidence type="ECO:0000313" key="8">
    <source>
        <dbReference type="EMBL" id="KAF4128380.1"/>
    </source>
</evidence>
<reference evidence="7" key="1">
    <citation type="submission" date="2020-04" db="EMBL/GenBank/DDBJ databases">
        <title>Hybrid Assembly of Korean Phytophthora infestans isolates.</title>
        <authorList>
            <person name="Prokchorchik M."/>
            <person name="Lee Y."/>
            <person name="Seo J."/>
            <person name="Cho J.-H."/>
            <person name="Park Y.-E."/>
            <person name="Jang D.-C."/>
            <person name="Im J.-S."/>
            <person name="Choi J.-G."/>
            <person name="Park H.-J."/>
            <person name="Lee G.-B."/>
            <person name="Lee Y.-G."/>
            <person name="Hong S.-Y."/>
            <person name="Cho K."/>
            <person name="Sohn K.H."/>
        </authorList>
    </citation>
    <scope>NUCLEOTIDE SEQUENCE</scope>
    <source>
        <strain evidence="7">KR_1_A1</strain>
        <strain evidence="8">KR_2_A2</strain>
    </source>
</reference>
<evidence type="ECO:0000256" key="4">
    <source>
        <dbReference type="SAM" id="Coils"/>
    </source>
</evidence>
<keyword evidence="2" id="KW-0333">Golgi apparatus</keyword>
<dbReference type="Proteomes" id="UP000602510">
    <property type="component" value="Unassembled WGS sequence"/>
</dbReference>
<evidence type="ECO:0000256" key="3">
    <source>
        <dbReference type="ARBA" id="ARBA00023054"/>
    </source>
</evidence>
<dbReference type="FunFam" id="1.25.10.10:FF:001598">
    <property type="entry name" value="Uncharacterized protein"/>
    <property type="match status" value="1"/>
</dbReference>
<dbReference type="GO" id="GO:0005795">
    <property type="term" value="C:Golgi stack"/>
    <property type="evidence" value="ECO:0007669"/>
    <property type="project" value="TreeGrafter"/>
</dbReference>
<feature type="domain" description="Vesicle tethering protein Uso1/P115-like head" evidence="6">
    <location>
        <begin position="622"/>
        <end position="865"/>
    </location>
</feature>
<dbReference type="Gene3D" id="1.25.10.10">
    <property type="entry name" value="Leucine-rich Repeat Variant"/>
    <property type="match status" value="1"/>
</dbReference>
<comment type="caution">
    <text evidence="7">The sequence shown here is derived from an EMBL/GenBank/DDBJ whole genome shotgun (WGS) entry which is preliminary data.</text>
</comment>
<dbReference type="InterPro" id="IPR011989">
    <property type="entry name" value="ARM-like"/>
</dbReference>
<evidence type="ECO:0000313" key="7">
    <source>
        <dbReference type="EMBL" id="KAF4034782.1"/>
    </source>
</evidence>
<dbReference type="EMBL" id="JAACNO010003127">
    <property type="protein sequence ID" value="KAF4128380.1"/>
    <property type="molecule type" value="Genomic_DNA"/>
</dbReference>
<dbReference type="GO" id="GO:0048280">
    <property type="term" value="P:vesicle fusion with Golgi apparatus"/>
    <property type="evidence" value="ECO:0007669"/>
    <property type="project" value="InterPro"/>
</dbReference>
<evidence type="ECO:0000313" key="9">
    <source>
        <dbReference type="Proteomes" id="UP000602510"/>
    </source>
</evidence>
<evidence type="ECO:0000256" key="5">
    <source>
        <dbReference type="SAM" id="MobiDB-lite"/>
    </source>
</evidence>
<dbReference type="Proteomes" id="UP000704712">
    <property type="component" value="Unassembled WGS sequence"/>
</dbReference>
<feature type="compositionally biased region" description="Polar residues" evidence="5">
    <location>
        <begin position="1439"/>
        <end position="1448"/>
    </location>
</feature>
<dbReference type="InterPro" id="IPR006953">
    <property type="entry name" value="Vesicle_Uso1_P115_head"/>
</dbReference>
<dbReference type="EMBL" id="WSZM01000349">
    <property type="protein sequence ID" value="KAF4034782.1"/>
    <property type="molecule type" value="Genomic_DNA"/>
</dbReference>
<organism evidence="7 9">
    <name type="scientific">Phytophthora infestans</name>
    <name type="common">Potato late blight agent</name>
    <name type="synonym">Botrytis infestans</name>
    <dbReference type="NCBI Taxonomy" id="4787"/>
    <lineage>
        <taxon>Eukaryota</taxon>
        <taxon>Sar</taxon>
        <taxon>Stramenopiles</taxon>
        <taxon>Oomycota</taxon>
        <taxon>Peronosporomycetes</taxon>
        <taxon>Peronosporales</taxon>
        <taxon>Peronosporaceae</taxon>
        <taxon>Phytophthora</taxon>
    </lineage>
</organism>
<feature type="coiled-coil region" evidence="4">
    <location>
        <begin position="1365"/>
        <end position="1417"/>
    </location>
</feature>
<dbReference type="Pfam" id="PF04869">
    <property type="entry name" value="Uso1_p115_head"/>
    <property type="match status" value="1"/>
</dbReference>